<dbReference type="InterPro" id="IPR038109">
    <property type="entry name" value="DNA_bind_recomb_sf"/>
</dbReference>
<evidence type="ECO:0000259" key="4">
    <source>
        <dbReference type="PROSITE" id="PS51737"/>
    </source>
</evidence>
<evidence type="ECO:0000313" key="5">
    <source>
        <dbReference type="EMBL" id="ASE38646.1"/>
    </source>
</evidence>
<dbReference type="PROSITE" id="PS51737">
    <property type="entry name" value="RECOMBINASE_DNA_BIND"/>
    <property type="match status" value="1"/>
</dbReference>
<dbReference type="KEGG" id="bvc:CEP68_03530"/>
<reference evidence="6" key="1">
    <citation type="submission" date="2017-06" db="EMBL/GenBank/DDBJ databases">
        <title>FDA dAtabase for Regulatory Grade micrObial Sequences (FDA-ARGOS): Supporting development and validation of Infectious Disease Dx tests.</title>
        <authorList>
            <person name="Minogue T."/>
            <person name="Wolcott M."/>
            <person name="Wasieloski L."/>
            <person name="Aguilar W."/>
            <person name="Moore D."/>
            <person name="Tallon L."/>
            <person name="Sadzewicz L."/>
            <person name="Sengamalay N."/>
            <person name="Ott S."/>
            <person name="Godinez A."/>
            <person name="Nagaraj S."/>
            <person name="Nadendla S."/>
            <person name="Geyer C."/>
            <person name="Sichtig H."/>
        </authorList>
    </citation>
    <scope>NUCLEOTIDE SEQUENCE [LARGE SCALE GENOMIC DNA]</scope>
    <source>
        <strain evidence="6">FDAARGOS_289</strain>
    </source>
</reference>
<dbReference type="InterPro" id="IPR011109">
    <property type="entry name" value="DNA_bind_recombinase_dom"/>
</dbReference>
<sequence>MSSNPKSRIPASVHAYVRFSTDRQKDGDSIARQRASAQAEADKRGLKITEWISDEGKSAFKGANRKVGNLSKWLARLDAGEIAPGSILILESIDRLSREAVMDALDTYTRIINAGVTVITTMDGQECNRANLNAQWTGLIITLSKMAVANEESEKKSVRSKSVWKARRADPSAKRMVAFLPQWLETVDKPRPDRVALIHRMAHEVVELGYGTGKVARRLNQDGIPSWGAPRRDGRLPTWHNNSVLNILRGRSVLGEHQPMMDGPDGKPVVAGPIEPNYFHPVMKPAVWHKVQAALDKRSFKGSRGRKGNDYANLFSKLGQCHHCGSAHHRSSAGGQNVYLRCSAGVRGVCTNTKGVRYFEFEAKFLDLVLATKFQGGRVDDSQAVARLAEAEHARAALAVRMDSIAEQMIERADSPTLGRLLDKAEADARDLDQEIIDARKALEAIHSTPAQHESQAALAAELAKLDEPGADRFAIRSRLARAIADVTQSLTFDQDGVARIVLEDGVSTYEFDVKDGITHRSETLTKSGAMTKVEVREVTSLDEARAMKAALAA</sequence>
<dbReference type="GO" id="GO:0000150">
    <property type="term" value="F:DNA strand exchange activity"/>
    <property type="evidence" value="ECO:0007669"/>
    <property type="project" value="InterPro"/>
</dbReference>
<gene>
    <name evidence="5" type="ORF">CEP68_03530</name>
</gene>
<dbReference type="SUPFAM" id="SSF53041">
    <property type="entry name" value="Resolvase-like"/>
    <property type="match status" value="1"/>
</dbReference>
<dbReference type="EMBL" id="CP022048">
    <property type="protein sequence ID" value="ASE38646.1"/>
    <property type="molecule type" value="Genomic_DNA"/>
</dbReference>
<dbReference type="GeneID" id="34014656"/>
<dbReference type="Pfam" id="PF00239">
    <property type="entry name" value="Resolvase"/>
    <property type="match status" value="1"/>
</dbReference>
<dbReference type="Pfam" id="PF07508">
    <property type="entry name" value="Recombinase"/>
    <property type="match status" value="1"/>
</dbReference>
<keyword evidence="2" id="KW-0233">DNA recombination</keyword>
<dbReference type="PANTHER" id="PTHR30461">
    <property type="entry name" value="DNA-INVERTASE FROM LAMBDOID PROPHAGE"/>
    <property type="match status" value="1"/>
</dbReference>
<dbReference type="PROSITE" id="PS51736">
    <property type="entry name" value="RECOMBINASES_3"/>
    <property type="match status" value="1"/>
</dbReference>
<dbReference type="GO" id="GO:0003677">
    <property type="term" value="F:DNA binding"/>
    <property type="evidence" value="ECO:0007669"/>
    <property type="project" value="UniProtKB-KW"/>
</dbReference>
<dbReference type="InterPro" id="IPR006119">
    <property type="entry name" value="Resolv_N"/>
</dbReference>
<dbReference type="Gene3D" id="3.90.1750.20">
    <property type="entry name" value="Putative Large Serine Recombinase, Chain B, Domain 2"/>
    <property type="match status" value="1"/>
</dbReference>
<dbReference type="Proteomes" id="UP000197050">
    <property type="component" value="Chromosome"/>
</dbReference>
<evidence type="ECO:0000256" key="1">
    <source>
        <dbReference type="ARBA" id="ARBA00023125"/>
    </source>
</evidence>
<evidence type="ECO:0000259" key="3">
    <source>
        <dbReference type="PROSITE" id="PS51736"/>
    </source>
</evidence>
<dbReference type="AlphaFoldDB" id="A0A1Z3U5T7"/>
<protein>
    <submittedName>
        <fullName evidence="5">Recombinase family protein</fullName>
    </submittedName>
</protein>
<evidence type="ECO:0000313" key="6">
    <source>
        <dbReference type="Proteomes" id="UP000197050"/>
    </source>
</evidence>
<dbReference type="InterPro" id="IPR036162">
    <property type="entry name" value="Resolvase-like_N_sf"/>
</dbReference>
<dbReference type="CDD" id="cd00338">
    <property type="entry name" value="Ser_Recombinase"/>
    <property type="match status" value="1"/>
</dbReference>
<dbReference type="PANTHER" id="PTHR30461:SF2">
    <property type="entry name" value="SERINE RECOMBINASE PINE-RELATED"/>
    <property type="match status" value="1"/>
</dbReference>
<dbReference type="InterPro" id="IPR050639">
    <property type="entry name" value="SSR_resolvase"/>
</dbReference>
<dbReference type="SMART" id="SM00857">
    <property type="entry name" value="Resolvase"/>
    <property type="match status" value="1"/>
</dbReference>
<name>A0A1Z3U5T7_BREVE</name>
<accession>A0A1Z3U5T7</accession>
<dbReference type="Gene3D" id="3.40.50.1390">
    <property type="entry name" value="Resolvase, N-terminal catalytic domain"/>
    <property type="match status" value="1"/>
</dbReference>
<organism evidence="5 6">
    <name type="scientific">Brevundimonas vesicularis</name>
    <name type="common">Pseudomonas vesicularis</name>
    <dbReference type="NCBI Taxonomy" id="41276"/>
    <lineage>
        <taxon>Bacteria</taxon>
        <taxon>Pseudomonadati</taxon>
        <taxon>Pseudomonadota</taxon>
        <taxon>Alphaproteobacteria</taxon>
        <taxon>Caulobacterales</taxon>
        <taxon>Caulobacteraceae</taxon>
        <taxon>Brevundimonas</taxon>
    </lineage>
</organism>
<feature type="domain" description="Recombinase" evidence="4">
    <location>
        <begin position="178"/>
        <end position="301"/>
    </location>
</feature>
<evidence type="ECO:0000256" key="2">
    <source>
        <dbReference type="ARBA" id="ARBA00023172"/>
    </source>
</evidence>
<feature type="domain" description="Resolvase/invertase-type recombinase catalytic" evidence="3">
    <location>
        <begin position="12"/>
        <end position="171"/>
    </location>
</feature>
<dbReference type="RefSeq" id="WP_088582324.1">
    <property type="nucleotide sequence ID" value="NZ_CP022048.2"/>
</dbReference>
<keyword evidence="1" id="KW-0238">DNA-binding</keyword>
<proteinExistence type="predicted"/>